<sequence length="564" mass="60954">MPFGKKQASAIVGNPVADNAIIPAKRSPQTRDLSNGPSGKIVPAAKATPTASVETESTLSREQSSSPVKQQEMQNKKIKIRSKATSTDGTPSEIKKCYECQATETSTWRRDVAGNLICNKCGLRKRKDHKAPSRRLIRKPKGEELDTMAERNDMQANDAELENLPPLKDPRPARPWITERLPSKSTAFSTLPEHTPENGSPTVSRSNCIPSAHIQETSPELRPVDVPMPRLPGLPLPHQPSFPAQSKPVTPSRRPGPKKALNPLTLEPKVCVSCGVDESPAWRKGPDGRPLCNKCMLRLKRAAQRNSGLGSARTPKTPKSGNITPTDPATPGVHTAQDSQPALSPARIDPRLVNRTDSQIVLDDFTHLNSSFASETNRLPTNPTIKLQGDTSHMLEHDSRNRFAFDKPQVLNVDSSAAMNDVEKVCELQRLHESGDQVGLASHTSASSGATLVTSASPQVVSTDSVELLAAQDITPALALASEVDSSRHLPALSGNSHSQELSMSRPKPTPSSQDEVPTSAEAEEEEQKHSVHEEDMKTNTLALATPGIASDRTNDVENTETVV</sequence>
<reference evidence="9 10" key="1">
    <citation type="journal article" date="2013" name="MBio">
        <title>Genome sequencing of the plant pathogen Taphrina deformans, the causal agent of peach leaf curl.</title>
        <authorList>
            <person name="Cisse O.H."/>
            <person name="Almeida J.M.G.C.F."/>
            <person name="Fonseca A."/>
            <person name="Kumar A.A."/>
            <person name="Salojaervi J."/>
            <person name="Overmyer K."/>
            <person name="Hauser P.M."/>
            <person name="Pagni M."/>
        </authorList>
    </citation>
    <scope>NUCLEOTIDE SEQUENCE [LARGE SCALE GENOMIC DNA]</scope>
    <source>
        <strain evidence="10">PYCC 5710 / ATCC 11124 / CBS 356.35 / IMI 108563 / JCM 9778 / NBRC 8474</strain>
    </source>
</reference>
<dbReference type="GO" id="GO:0006355">
    <property type="term" value="P:regulation of DNA-templated transcription"/>
    <property type="evidence" value="ECO:0007669"/>
    <property type="project" value="InterPro"/>
</dbReference>
<dbReference type="CDD" id="cd00202">
    <property type="entry name" value="ZnF_GATA"/>
    <property type="match status" value="1"/>
</dbReference>
<evidence type="ECO:0000256" key="6">
    <source>
        <dbReference type="PROSITE-ProRule" id="PRU00094"/>
    </source>
</evidence>
<evidence type="ECO:0000313" key="10">
    <source>
        <dbReference type="Proteomes" id="UP000013776"/>
    </source>
</evidence>
<dbReference type="PANTHER" id="PTHR47172:SF24">
    <property type="entry name" value="GATA ZINC FINGER DOMAIN-CONTAINING PROTEIN 14-RELATED"/>
    <property type="match status" value="1"/>
</dbReference>
<dbReference type="STRING" id="1097556.R4XFP2"/>
<dbReference type="Proteomes" id="UP000013776">
    <property type="component" value="Unassembled WGS sequence"/>
</dbReference>
<feature type="compositionally biased region" description="Basic and acidic residues" evidence="7">
    <location>
        <begin position="527"/>
        <end position="538"/>
    </location>
</feature>
<feature type="region of interest" description="Disordered" evidence="7">
    <location>
        <begin position="127"/>
        <end position="262"/>
    </location>
</feature>
<dbReference type="GO" id="GO:0008270">
    <property type="term" value="F:zinc ion binding"/>
    <property type="evidence" value="ECO:0007669"/>
    <property type="project" value="UniProtKB-KW"/>
</dbReference>
<keyword evidence="4" id="KW-0805">Transcription regulation</keyword>
<feature type="domain" description="GATA-type" evidence="8">
    <location>
        <begin position="265"/>
        <end position="300"/>
    </location>
</feature>
<keyword evidence="10" id="KW-1185">Reference proteome</keyword>
<evidence type="ECO:0000256" key="5">
    <source>
        <dbReference type="ARBA" id="ARBA00023163"/>
    </source>
</evidence>
<feature type="compositionally biased region" description="Basic and acidic residues" evidence="7">
    <location>
        <begin position="140"/>
        <end position="153"/>
    </location>
</feature>
<feature type="region of interest" description="Disordered" evidence="7">
    <location>
        <begin position="304"/>
        <end position="343"/>
    </location>
</feature>
<evidence type="ECO:0000256" key="7">
    <source>
        <dbReference type="SAM" id="MobiDB-lite"/>
    </source>
</evidence>
<evidence type="ECO:0000313" key="9">
    <source>
        <dbReference type="EMBL" id="CCG84493.1"/>
    </source>
</evidence>
<dbReference type="InterPro" id="IPR013088">
    <property type="entry name" value="Znf_NHR/GATA"/>
</dbReference>
<keyword evidence="2 6" id="KW-0863">Zinc-finger</keyword>
<organism evidence="9 10">
    <name type="scientific">Taphrina deformans (strain PYCC 5710 / ATCC 11124 / CBS 356.35 / IMI 108563 / JCM 9778 / NBRC 8474)</name>
    <name type="common">Peach leaf curl fungus</name>
    <name type="synonym">Lalaria deformans</name>
    <dbReference type="NCBI Taxonomy" id="1097556"/>
    <lineage>
        <taxon>Eukaryota</taxon>
        <taxon>Fungi</taxon>
        <taxon>Dikarya</taxon>
        <taxon>Ascomycota</taxon>
        <taxon>Taphrinomycotina</taxon>
        <taxon>Taphrinomycetes</taxon>
        <taxon>Taphrinales</taxon>
        <taxon>Taphrinaceae</taxon>
        <taxon>Taphrina</taxon>
    </lineage>
</organism>
<keyword evidence="5" id="KW-0804">Transcription</keyword>
<feature type="compositionally biased region" description="Basic residues" evidence="7">
    <location>
        <begin position="127"/>
        <end position="139"/>
    </location>
</feature>
<keyword evidence="1" id="KW-0479">Metal-binding</keyword>
<evidence type="ECO:0000256" key="3">
    <source>
        <dbReference type="ARBA" id="ARBA00022833"/>
    </source>
</evidence>
<feature type="compositionally biased region" description="Pro residues" evidence="7">
    <location>
        <begin position="229"/>
        <end position="240"/>
    </location>
</feature>
<evidence type="ECO:0000256" key="4">
    <source>
        <dbReference type="ARBA" id="ARBA00023015"/>
    </source>
</evidence>
<feature type="domain" description="GATA-type" evidence="8">
    <location>
        <begin position="91"/>
        <end position="126"/>
    </location>
</feature>
<dbReference type="SMART" id="SM00401">
    <property type="entry name" value="ZnF_GATA"/>
    <property type="match status" value="2"/>
</dbReference>
<name>R4XFP2_TAPDE</name>
<evidence type="ECO:0000256" key="2">
    <source>
        <dbReference type="ARBA" id="ARBA00022771"/>
    </source>
</evidence>
<accession>R4XFP2</accession>
<dbReference type="Pfam" id="PF00320">
    <property type="entry name" value="GATA"/>
    <property type="match status" value="2"/>
</dbReference>
<dbReference type="SUPFAM" id="SSF57716">
    <property type="entry name" value="Glucocorticoid receptor-like (DNA-binding domain)"/>
    <property type="match status" value="2"/>
</dbReference>
<dbReference type="PANTHER" id="PTHR47172">
    <property type="entry name" value="OS01G0976800 PROTEIN"/>
    <property type="match status" value="1"/>
</dbReference>
<feature type="compositionally biased region" description="Polar residues" evidence="7">
    <location>
        <begin position="494"/>
        <end position="503"/>
    </location>
</feature>
<keyword evidence="3" id="KW-0862">Zinc</keyword>
<dbReference type="InterPro" id="IPR000679">
    <property type="entry name" value="Znf_GATA"/>
</dbReference>
<dbReference type="VEuPathDB" id="FungiDB:TAPDE_004959"/>
<dbReference type="PROSITE" id="PS50114">
    <property type="entry name" value="GATA_ZN_FINGER_2"/>
    <property type="match status" value="2"/>
</dbReference>
<evidence type="ECO:0000256" key="1">
    <source>
        <dbReference type="ARBA" id="ARBA00022723"/>
    </source>
</evidence>
<protein>
    <recommendedName>
        <fullName evidence="8">GATA-type domain-containing protein</fullName>
    </recommendedName>
</protein>
<gene>
    <name evidence="9" type="ORF">TAPDE_004959</name>
</gene>
<feature type="compositionally biased region" description="Polar residues" evidence="7">
    <location>
        <begin position="317"/>
        <end position="327"/>
    </location>
</feature>
<feature type="compositionally biased region" description="Polar residues" evidence="7">
    <location>
        <begin position="197"/>
        <end position="218"/>
    </location>
</feature>
<evidence type="ECO:0000259" key="8">
    <source>
        <dbReference type="PROSITE" id="PS50114"/>
    </source>
</evidence>
<dbReference type="Gene3D" id="3.30.50.10">
    <property type="entry name" value="Erythroid Transcription Factor GATA-1, subunit A"/>
    <property type="match status" value="2"/>
</dbReference>
<feature type="region of interest" description="Disordered" evidence="7">
    <location>
        <begin position="1"/>
        <end position="92"/>
    </location>
</feature>
<feature type="compositionally biased region" description="Polar residues" evidence="7">
    <location>
        <begin position="49"/>
        <end position="73"/>
    </location>
</feature>
<dbReference type="GO" id="GO:0043565">
    <property type="term" value="F:sequence-specific DNA binding"/>
    <property type="evidence" value="ECO:0007669"/>
    <property type="project" value="InterPro"/>
</dbReference>
<dbReference type="OrthoDB" id="515401at2759"/>
<proteinExistence type="predicted"/>
<dbReference type="EMBL" id="CAHR02000250">
    <property type="protein sequence ID" value="CCG84493.1"/>
    <property type="molecule type" value="Genomic_DNA"/>
</dbReference>
<feature type="region of interest" description="Disordered" evidence="7">
    <location>
        <begin position="489"/>
        <end position="564"/>
    </location>
</feature>
<comment type="caution">
    <text evidence="9">The sequence shown here is derived from an EMBL/GenBank/DDBJ whole genome shotgun (WGS) entry which is preliminary data.</text>
</comment>
<dbReference type="AlphaFoldDB" id="R4XFP2"/>